<gene>
    <name evidence="3" type="ORF">ACFQE1_07425</name>
</gene>
<evidence type="ECO:0000259" key="2">
    <source>
        <dbReference type="Pfam" id="PF01493"/>
    </source>
</evidence>
<evidence type="ECO:0000313" key="4">
    <source>
        <dbReference type="Proteomes" id="UP001596328"/>
    </source>
</evidence>
<dbReference type="InterPro" id="IPR002489">
    <property type="entry name" value="Glu_synth_asu_C"/>
</dbReference>
<dbReference type="InterPro" id="IPR036485">
    <property type="entry name" value="Glu_synth_asu_C_sf"/>
</dbReference>
<comment type="caution">
    <text evidence="3">The sequence shown here is derived from an EMBL/GenBank/DDBJ whole genome shotgun (WGS) entry which is preliminary data.</text>
</comment>
<dbReference type="PANTHER" id="PTHR43100">
    <property type="entry name" value="GLUTAMATE SYNTHASE [NADPH] SMALL CHAIN"/>
    <property type="match status" value="1"/>
</dbReference>
<evidence type="ECO:0000313" key="3">
    <source>
        <dbReference type="EMBL" id="MFC6724206.1"/>
    </source>
</evidence>
<dbReference type="SUPFAM" id="SSF69336">
    <property type="entry name" value="Alpha subunit of glutamate synthase, C-terminal domain"/>
    <property type="match status" value="1"/>
</dbReference>
<feature type="compositionally biased region" description="Basic and acidic residues" evidence="1">
    <location>
        <begin position="92"/>
        <end position="101"/>
    </location>
</feature>
<dbReference type="Gene3D" id="2.160.20.60">
    <property type="entry name" value="Glutamate synthase, alpha subunit, C-terminal domain"/>
    <property type="match status" value="1"/>
</dbReference>
<dbReference type="Proteomes" id="UP001596328">
    <property type="component" value="Unassembled WGS sequence"/>
</dbReference>
<name>A0ABD5RY19_9EURY</name>
<feature type="domain" description="Glutamate synthase alpha subunit C-terminal" evidence="2">
    <location>
        <begin position="2"/>
        <end position="39"/>
    </location>
</feature>
<dbReference type="EMBL" id="JBHSWU010000121">
    <property type="protein sequence ID" value="MFC6724206.1"/>
    <property type="molecule type" value="Genomic_DNA"/>
</dbReference>
<evidence type="ECO:0000256" key="1">
    <source>
        <dbReference type="SAM" id="MobiDB-lite"/>
    </source>
</evidence>
<feature type="region of interest" description="Disordered" evidence="1">
    <location>
        <begin position="92"/>
        <end position="124"/>
    </location>
</feature>
<reference evidence="3 4" key="1">
    <citation type="journal article" date="2019" name="Int. J. Syst. Evol. Microbiol.">
        <title>The Global Catalogue of Microorganisms (GCM) 10K type strain sequencing project: providing services to taxonomists for standard genome sequencing and annotation.</title>
        <authorList>
            <consortium name="The Broad Institute Genomics Platform"/>
            <consortium name="The Broad Institute Genome Sequencing Center for Infectious Disease"/>
            <person name="Wu L."/>
            <person name="Ma J."/>
        </authorList>
    </citation>
    <scope>NUCLEOTIDE SEQUENCE [LARGE SCALE GENOMIC DNA]</scope>
    <source>
        <strain evidence="3 4">NBRC 111368</strain>
    </source>
</reference>
<protein>
    <recommendedName>
        <fullName evidence="2">Glutamate synthase alpha subunit C-terminal domain-containing protein</fullName>
    </recommendedName>
</protein>
<dbReference type="PANTHER" id="PTHR43100:SF1">
    <property type="entry name" value="GLUTAMATE SYNTHASE [NADPH] SMALL CHAIN"/>
    <property type="match status" value="1"/>
</dbReference>
<dbReference type="InterPro" id="IPR051394">
    <property type="entry name" value="Glutamate_Synthase"/>
</dbReference>
<dbReference type="AlphaFoldDB" id="A0ABD5RY19"/>
<feature type="non-terminal residue" evidence="3">
    <location>
        <position position="1"/>
    </location>
</feature>
<proteinExistence type="predicted"/>
<dbReference type="Pfam" id="PF01493">
    <property type="entry name" value="GXGXG"/>
    <property type="match status" value="1"/>
</dbReference>
<organism evidence="3 4">
    <name type="scientific">Halobium palmae</name>
    <dbReference type="NCBI Taxonomy" id="1776492"/>
    <lineage>
        <taxon>Archaea</taxon>
        <taxon>Methanobacteriati</taxon>
        <taxon>Methanobacteriota</taxon>
        <taxon>Stenosarchaea group</taxon>
        <taxon>Halobacteria</taxon>
        <taxon>Halobacteriales</taxon>
        <taxon>Haloferacaceae</taxon>
        <taxon>Halobium</taxon>
    </lineage>
</organism>
<sequence length="124" mass="13405">DTGRNFAAGMSGGVAYVYDPDESFADRANTGMVTLHESLDDSDEAMLRRLVENHAAHTGSDRAEALLEDWSATVGDFVKVMPDAYHEAIAEHGREDVRDSLPESATAVDPGESREGVEYVSSDD</sequence>
<keyword evidence="4" id="KW-1185">Reference proteome</keyword>
<accession>A0ABD5RY19</accession>